<dbReference type="EC" id="3.5.1.-" evidence="2"/>
<comment type="caution">
    <text evidence="2">The sequence shown here is derived from an EMBL/GenBank/DDBJ whole genome shotgun (WGS) entry which is preliminary data.</text>
</comment>
<dbReference type="InterPro" id="IPR002589">
    <property type="entry name" value="Macro_dom"/>
</dbReference>
<evidence type="ECO:0000313" key="2">
    <source>
        <dbReference type="EMBL" id="TWU57831.1"/>
    </source>
</evidence>
<accession>A0A5C6FE39</accession>
<evidence type="ECO:0000259" key="1">
    <source>
        <dbReference type="PROSITE" id="PS51154"/>
    </source>
</evidence>
<keyword evidence="3" id="KW-1185">Reference proteome</keyword>
<organism evidence="2 3">
    <name type="scientific">Rubripirellula reticaptiva</name>
    <dbReference type="NCBI Taxonomy" id="2528013"/>
    <lineage>
        <taxon>Bacteria</taxon>
        <taxon>Pseudomonadati</taxon>
        <taxon>Planctomycetota</taxon>
        <taxon>Planctomycetia</taxon>
        <taxon>Pirellulales</taxon>
        <taxon>Pirellulaceae</taxon>
        <taxon>Rubripirellula</taxon>
    </lineage>
</organism>
<keyword evidence="2" id="KW-0378">Hydrolase</keyword>
<reference evidence="2 3" key="1">
    <citation type="submission" date="2019-02" db="EMBL/GenBank/DDBJ databases">
        <title>Deep-cultivation of Planctomycetes and their phenomic and genomic characterization uncovers novel biology.</title>
        <authorList>
            <person name="Wiegand S."/>
            <person name="Jogler M."/>
            <person name="Boedeker C."/>
            <person name="Pinto D."/>
            <person name="Vollmers J."/>
            <person name="Rivas-Marin E."/>
            <person name="Kohn T."/>
            <person name="Peeters S.H."/>
            <person name="Heuer A."/>
            <person name="Rast P."/>
            <person name="Oberbeckmann S."/>
            <person name="Bunk B."/>
            <person name="Jeske O."/>
            <person name="Meyerdierks A."/>
            <person name="Storesund J.E."/>
            <person name="Kallscheuer N."/>
            <person name="Luecker S."/>
            <person name="Lage O.M."/>
            <person name="Pohl T."/>
            <person name="Merkel B.J."/>
            <person name="Hornburger P."/>
            <person name="Mueller R.-W."/>
            <person name="Bruemmer F."/>
            <person name="Labrenz M."/>
            <person name="Spormann A.M."/>
            <person name="Op Den Camp H."/>
            <person name="Overmann J."/>
            <person name="Amann R."/>
            <person name="Jetten M.S.M."/>
            <person name="Mascher T."/>
            <person name="Medema M.H."/>
            <person name="Devos D.P."/>
            <person name="Kaster A.-K."/>
            <person name="Ovreas L."/>
            <person name="Rohde M."/>
            <person name="Galperin M.Y."/>
            <person name="Jogler C."/>
        </authorList>
    </citation>
    <scope>NUCLEOTIDE SEQUENCE [LARGE SCALE GENOMIC DNA]</scope>
    <source>
        <strain evidence="2 3">Poly59</strain>
    </source>
</reference>
<dbReference type="PROSITE" id="PS51154">
    <property type="entry name" value="MACRO"/>
    <property type="match status" value="1"/>
</dbReference>
<dbReference type="AlphaFoldDB" id="A0A5C6FE39"/>
<name>A0A5C6FE39_9BACT</name>
<dbReference type="InterPro" id="IPR043472">
    <property type="entry name" value="Macro_dom-like"/>
</dbReference>
<dbReference type="Pfam" id="PF01661">
    <property type="entry name" value="Macro"/>
    <property type="match status" value="1"/>
</dbReference>
<gene>
    <name evidence="2" type="primary">ymdB_1</name>
    <name evidence="2" type="ORF">Poly59_07400</name>
</gene>
<dbReference type="GO" id="GO:0016787">
    <property type="term" value="F:hydrolase activity"/>
    <property type="evidence" value="ECO:0007669"/>
    <property type="project" value="UniProtKB-KW"/>
</dbReference>
<dbReference type="SUPFAM" id="SSF52949">
    <property type="entry name" value="Macro domain-like"/>
    <property type="match status" value="1"/>
</dbReference>
<feature type="domain" description="Macro" evidence="1">
    <location>
        <begin position="1"/>
        <end position="71"/>
    </location>
</feature>
<dbReference type="EMBL" id="SJPX01000001">
    <property type="protein sequence ID" value="TWU57831.1"/>
    <property type="molecule type" value="Genomic_DNA"/>
</dbReference>
<protein>
    <submittedName>
        <fullName evidence="2">O-acetyl-ADP-ribose deacetylase</fullName>
        <ecNumber evidence="2">3.5.1.-</ecNumber>
    </submittedName>
</protein>
<dbReference type="Gene3D" id="3.40.220.10">
    <property type="entry name" value="Leucine Aminopeptidase, subunit E, domain 1"/>
    <property type="match status" value="1"/>
</dbReference>
<sequence length="76" mass="8329">MWLADAIGASSIAFPAISCGVYRFPVDEAAQISVRAILEATARDTGVRNVTLVAFDDEIFDAWHRAVFNRETNLDA</sequence>
<dbReference type="Proteomes" id="UP000317977">
    <property type="component" value="Unassembled WGS sequence"/>
</dbReference>
<proteinExistence type="predicted"/>
<evidence type="ECO:0000313" key="3">
    <source>
        <dbReference type="Proteomes" id="UP000317977"/>
    </source>
</evidence>